<dbReference type="AlphaFoldDB" id="A0A841I158"/>
<dbReference type="Gene3D" id="3.40.1190.10">
    <property type="entry name" value="Mur-like, catalytic domain"/>
    <property type="match status" value="1"/>
</dbReference>
<evidence type="ECO:0000256" key="1">
    <source>
        <dbReference type="ARBA" id="ARBA00008276"/>
    </source>
</evidence>
<dbReference type="PANTHER" id="PTHR11136">
    <property type="entry name" value="FOLYLPOLYGLUTAMATE SYNTHASE-RELATED"/>
    <property type="match status" value="1"/>
</dbReference>
<keyword evidence="6" id="KW-0067">ATP-binding</keyword>
<keyword evidence="5" id="KW-0547">Nucleotide-binding</keyword>
<organism evidence="11 12">
    <name type="scientific">Deinobacterium chartae</name>
    <dbReference type="NCBI Taxonomy" id="521158"/>
    <lineage>
        <taxon>Bacteria</taxon>
        <taxon>Thermotogati</taxon>
        <taxon>Deinococcota</taxon>
        <taxon>Deinococci</taxon>
        <taxon>Deinococcales</taxon>
        <taxon>Deinococcaceae</taxon>
        <taxon>Deinobacterium</taxon>
    </lineage>
</organism>
<evidence type="ECO:0000256" key="9">
    <source>
        <dbReference type="ARBA" id="ARBA00047493"/>
    </source>
</evidence>
<dbReference type="InterPro" id="IPR036615">
    <property type="entry name" value="Mur_ligase_C_dom_sf"/>
</dbReference>
<evidence type="ECO:0000259" key="10">
    <source>
        <dbReference type="Pfam" id="PF02875"/>
    </source>
</evidence>
<dbReference type="SUPFAM" id="SSF53623">
    <property type="entry name" value="MurD-like peptide ligases, catalytic domain"/>
    <property type="match status" value="1"/>
</dbReference>
<dbReference type="GO" id="GO:0005524">
    <property type="term" value="F:ATP binding"/>
    <property type="evidence" value="ECO:0007669"/>
    <property type="project" value="UniProtKB-KW"/>
</dbReference>
<evidence type="ECO:0000256" key="2">
    <source>
        <dbReference type="ARBA" id="ARBA00013025"/>
    </source>
</evidence>
<dbReference type="Gene3D" id="3.90.190.20">
    <property type="entry name" value="Mur ligase, C-terminal domain"/>
    <property type="match status" value="1"/>
</dbReference>
<evidence type="ECO:0000313" key="11">
    <source>
        <dbReference type="EMBL" id="MBB6099417.1"/>
    </source>
</evidence>
<dbReference type="InterPro" id="IPR036565">
    <property type="entry name" value="Mur-like_cat_sf"/>
</dbReference>
<dbReference type="GO" id="GO:0046872">
    <property type="term" value="F:metal ion binding"/>
    <property type="evidence" value="ECO:0007669"/>
    <property type="project" value="UniProtKB-KW"/>
</dbReference>
<evidence type="ECO:0000256" key="8">
    <source>
        <dbReference type="ARBA" id="ARBA00030592"/>
    </source>
</evidence>
<comment type="similarity">
    <text evidence="1">Belongs to the folylpolyglutamate synthase family.</text>
</comment>
<protein>
    <recommendedName>
        <fullName evidence="2">tetrahydrofolate synthase</fullName>
        <ecNumber evidence="2">6.3.2.17</ecNumber>
    </recommendedName>
    <alternativeName>
        <fullName evidence="8">Tetrahydrofolylpolyglutamate synthase</fullName>
    </alternativeName>
</protein>
<proteinExistence type="inferred from homology"/>
<evidence type="ECO:0000256" key="5">
    <source>
        <dbReference type="ARBA" id="ARBA00022741"/>
    </source>
</evidence>
<dbReference type="NCBIfam" id="TIGR01499">
    <property type="entry name" value="folC"/>
    <property type="match status" value="1"/>
</dbReference>
<gene>
    <name evidence="11" type="ORF">HNR42_002858</name>
</gene>
<keyword evidence="7" id="KW-0460">Magnesium</keyword>
<dbReference type="SUPFAM" id="SSF53244">
    <property type="entry name" value="MurD-like peptide ligases, peptide-binding domain"/>
    <property type="match status" value="1"/>
</dbReference>
<evidence type="ECO:0000256" key="7">
    <source>
        <dbReference type="ARBA" id="ARBA00022842"/>
    </source>
</evidence>
<dbReference type="GO" id="GO:0004326">
    <property type="term" value="F:tetrahydrofolylpolyglutamate synthase activity"/>
    <property type="evidence" value="ECO:0007669"/>
    <property type="project" value="UniProtKB-EC"/>
</dbReference>
<comment type="caution">
    <text evidence="11">The sequence shown here is derived from an EMBL/GenBank/DDBJ whole genome shotgun (WGS) entry which is preliminary data.</text>
</comment>
<accession>A0A841I158</accession>
<dbReference type="GO" id="GO:0005737">
    <property type="term" value="C:cytoplasm"/>
    <property type="evidence" value="ECO:0007669"/>
    <property type="project" value="TreeGrafter"/>
</dbReference>
<dbReference type="PANTHER" id="PTHR11136:SF0">
    <property type="entry name" value="DIHYDROFOLATE SYNTHETASE-RELATED"/>
    <property type="match status" value="1"/>
</dbReference>
<evidence type="ECO:0000313" key="12">
    <source>
        <dbReference type="Proteomes" id="UP000569951"/>
    </source>
</evidence>
<dbReference type="RefSeq" id="WP_183988170.1">
    <property type="nucleotide sequence ID" value="NZ_JACHHG010000011.1"/>
</dbReference>
<reference evidence="11 12" key="1">
    <citation type="submission" date="2020-08" db="EMBL/GenBank/DDBJ databases">
        <title>Genomic Encyclopedia of Type Strains, Phase IV (KMG-IV): sequencing the most valuable type-strain genomes for metagenomic binning, comparative biology and taxonomic classification.</title>
        <authorList>
            <person name="Goeker M."/>
        </authorList>
    </citation>
    <scope>NUCLEOTIDE SEQUENCE [LARGE SCALE GENOMIC DNA]</scope>
    <source>
        <strain evidence="11 12">DSM 21458</strain>
    </source>
</reference>
<dbReference type="Proteomes" id="UP000569951">
    <property type="component" value="Unassembled WGS sequence"/>
</dbReference>
<dbReference type="InterPro" id="IPR004101">
    <property type="entry name" value="Mur_ligase_C"/>
</dbReference>
<evidence type="ECO:0000256" key="3">
    <source>
        <dbReference type="ARBA" id="ARBA00022598"/>
    </source>
</evidence>
<dbReference type="GO" id="GO:0008841">
    <property type="term" value="F:dihydrofolate synthase activity"/>
    <property type="evidence" value="ECO:0007669"/>
    <property type="project" value="TreeGrafter"/>
</dbReference>
<dbReference type="EMBL" id="JACHHG010000011">
    <property type="protein sequence ID" value="MBB6099417.1"/>
    <property type="molecule type" value="Genomic_DNA"/>
</dbReference>
<keyword evidence="4" id="KW-0479">Metal-binding</keyword>
<feature type="domain" description="Mur ligase C-terminal" evidence="10">
    <location>
        <begin position="263"/>
        <end position="373"/>
    </location>
</feature>
<keyword evidence="3 11" id="KW-0436">Ligase</keyword>
<dbReference type="Pfam" id="PF02875">
    <property type="entry name" value="Mur_ligase_C"/>
    <property type="match status" value="1"/>
</dbReference>
<evidence type="ECO:0000256" key="4">
    <source>
        <dbReference type="ARBA" id="ARBA00022723"/>
    </source>
</evidence>
<evidence type="ECO:0000256" key="6">
    <source>
        <dbReference type="ARBA" id="ARBA00022840"/>
    </source>
</evidence>
<sequence length="394" mass="41370">MSAERPELDWLFSRTRSGAARGPGRARALLALEGHAFPPTVQVVGTNGKGSTCAMLEAGLLAAGLRVGRFTSPHLSRFEERIRVLGHELDPARTAAFVRWAREHAPEAPFFELTLALAQRAFAQDRVDLAVVEAGVGGASDATAALPEVRVTLITNVALDHVATLGPGLADIARDKAGAARPGVPLLTTAEGEALEVIARVAAERGAPLYTPGSHPELFDLPRAPRLRGAHQARNAALALAALRLLGYPQGAGAALEATHPARLEAFWVREREVLLDGAHNPHAAHALAAALRDSPPDALLFGIMARKDAAETLAPVAALTGTRIYTCPGEGGTHPEELRALYPGEIEPDPRAALEAALAKVPCGGRLLVAGSLYLAGALRPHLEALDKIGKRV</sequence>
<name>A0A841I158_9DEIO</name>
<dbReference type="InterPro" id="IPR001645">
    <property type="entry name" value="Folylpolyglutamate_synth"/>
</dbReference>
<comment type="catalytic activity">
    <reaction evidence="9">
        <text>(6S)-5,6,7,8-tetrahydrofolyl-(gamma-L-Glu)(n) + L-glutamate + ATP = (6S)-5,6,7,8-tetrahydrofolyl-(gamma-L-Glu)(n+1) + ADP + phosphate + H(+)</text>
        <dbReference type="Rhea" id="RHEA:10580"/>
        <dbReference type="Rhea" id="RHEA-COMP:14738"/>
        <dbReference type="Rhea" id="RHEA-COMP:14740"/>
        <dbReference type="ChEBI" id="CHEBI:15378"/>
        <dbReference type="ChEBI" id="CHEBI:29985"/>
        <dbReference type="ChEBI" id="CHEBI:30616"/>
        <dbReference type="ChEBI" id="CHEBI:43474"/>
        <dbReference type="ChEBI" id="CHEBI:141005"/>
        <dbReference type="ChEBI" id="CHEBI:456216"/>
        <dbReference type="EC" id="6.3.2.17"/>
    </reaction>
</comment>
<keyword evidence="12" id="KW-1185">Reference proteome</keyword>
<dbReference type="EC" id="6.3.2.17" evidence="2"/>